<gene>
    <name evidence="1" type="ORF">IC617_08755</name>
</gene>
<name>A0A8J6QJX1_9GAMM</name>
<evidence type="ECO:0000313" key="2">
    <source>
        <dbReference type="Proteomes" id="UP000638014"/>
    </source>
</evidence>
<organism evidence="1 2">
    <name type="scientific">Neiella litorisoli</name>
    <dbReference type="NCBI Taxonomy" id="2771431"/>
    <lineage>
        <taxon>Bacteria</taxon>
        <taxon>Pseudomonadati</taxon>
        <taxon>Pseudomonadota</taxon>
        <taxon>Gammaproteobacteria</taxon>
        <taxon>Alteromonadales</taxon>
        <taxon>Echinimonadaceae</taxon>
        <taxon>Neiella</taxon>
    </lineage>
</organism>
<accession>A0A8J6QJX1</accession>
<dbReference type="RefSeq" id="WP_191144622.1">
    <property type="nucleotide sequence ID" value="NZ_JACXAF010000009.1"/>
</dbReference>
<comment type="caution">
    <text evidence="1">The sequence shown here is derived from an EMBL/GenBank/DDBJ whole genome shotgun (WGS) entry which is preliminary data.</text>
</comment>
<sequence>MYLNLTPLNADELPIRQCFDVDQPMRPVLHDILRRAARPNPDVYEVVQDLLALALWVPIHNGKNLLAWPVSHLIVEEGFALLPELVSACSEHSIKVQLYDGQTVNPLVDGHNGATVVRLAG</sequence>
<keyword evidence="2" id="KW-1185">Reference proteome</keyword>
<dbReference type="AlphaFoldDB" id="A0A8J6QJX1"/>
<dbReference type="EMBL" id="JACXAF010000009">
    <property type="protein sequence ID" value="MBD1389516.1"/>
    <property type="molecule type" value="Genomic_DNA"/>
</dbReference>
<dbReference type="Proteomes" id="UP000638014">
    <property type="component" value="Unassembled WGS sequence"/>
</dbReference>
<protein>
    <submittedName>
        <fullName evidence="1">Uncharacterized protein</fullName>
    </submittedName>
</protein>
<proteinExistence type="predicted"/>
<reference evidence="1" key="1">
    <citation type="submission" date="2020-09" db="EMBL/GenBank/DDBJ databases">
        <title>A novel bacterium of genus Neiella, isolated from South China Sea.</title>
        <authorList>
            <person name="Huang H."/>
            <person name="Mo K."/>
            <person name="Hu Y."/>
        </authorList>
    </citation>
    <scope>NUCLEOTIDE SEQUENCE</scope>
    <source>
        <strain evidence="1">HB171785</strain>
    </source>
</reference>
<evidence type="ECO:0000313" key="1">
    <source>
        <dbReference type="EMBL" id="MBD1389516.1"/>
    </source>
</evidence>